<keyword evidence="2" id="KW-0813">Transport</keyword>
<dbReference type="CDD" id="cd10147">
    <property type="entry name" value="Wzt_C-like"/>
    <property type="match status" value="1"/>
</dbReference>
<dbReference type="AlphaFoldDB" id="A0A544TL23"/>
<dbReference type="SUPFAM" id="SSF52540">
    <property type="entry name" value="P-loop containing nucleoside triphosphate hydrolases"/>
    <property type="match status" value="1"/>
</dbReference>
<protein>
    <submittedName>
        <fullName evidence="7">ABC transporter ATP-binding protein</fullName>
    </submittedName>
</protein>
<dbReference type="RefSeq" id="WP_142605396.1">
    <property type="nucleotide sequence ID" value="NZ_VDGG01000004.1"/>
</dbReference>
<feature type="domain" description="ABC transporter" evidence="6">
    <location>
        <begin position="32"/>
        <end position="252"/>
    </location>
</feature>
<dbReference type="InterPro" id="IPR003593">
    <property type="entry name" value="AAA+_ATPase"/>
</dbReference>
<evidence type="ECO:0000256" key="3">
    <source>
        <dbReference type="ARBA" id="ARBA00022741"/>
    </source>
</evidence>
<evidence type="ECO:0000256" key="4">
    <source>
        <dbReference type="ARBA" id="ARBA00022840"/>
    </source>
</evidence>
<dbReference type="GO" id="GO:0140359">
    <property type="term" value="F:ABC-type transporter activity"/>
    <property type="evidence" value="ECO:0007669"/>
    <property type="project" value="InterPro"/>
</dbReference>
<dbReference type="Pfam" id="PF14524">
    <property type="entry name" value="Wzt_C"/>
    <property type="match status" value="1"/>
</dbReference>
<dbReference type="Proteomes" id="UP000318937">
    <property type="component" value="Unassembled WGS sequence"/>
</dbReference>
<sequence>MSINDIAVKVESISKCYYMYQKPEDRLKQMFLSRFPIEKSFVKEFWALRDVSFEIKKGETLGIIGRNGSGKSTLLQLIANTLSPTSGSVRVNGRVSALLELGSGFNPEFTGRENVYLSGSIYGISKSEMDMKIGEILDFADIGEFIDQPVKTFSSGMFARLAFSVAINVDPDILIVDEILAVGDSAFQAKCNRAFHKLSDEGCTVLLVTQDPYMVRNFCSKALYLKKGNVISYGNPTAVTDKYLREIEQAQSRDMAVEDGLISKEQAQEMDLNSDLVEGPIFRIEDVKILDANYQPVDKFYTGDDIILQFKYLNLAKSTKEKVVFVFSLYRHDDFYICGNTTLMDGLSPFTPKNEGIVEVRFPNIRLLSGNYKFRVAVDDERGIGIFTEAFTKPFEVEDNFEAVGLINLERNWEVKG</sequence>
<dbReference type="PROSITE" id="PS50893">
    <property type="entry name" value="ABC_TRANSPORTER_2"/>
    <property type="match status" value="1"/>
</dbReference>
<gene>
    <name evidence="7" type="ORF">FG383_03145</name>
</gene>
<dbReference type="GO" id="GO:0016887">
    <property type="term" value="F:ATP hydrolysis activity"/>
    <property type="evidence" value="ECO:0007669"/>
    <property type="project" value="InterPro"/>
</dbReference>
<dbReference type="InterPro" id="IPR029439">
    <property type="entry name" value="Wzt_C"/>
</dbReference>
<name>A0A544TL23_9BACI</name>
<keyword evidence="3" id="KW-0547">Nucleotide-binding</keyword>
<dbReference type="InterPro" id="IPR050683">
    <property type="entry name" value="Bact_Polysacc_Export_ATP-bd"/>
</dbReference>
<organism evidence="7 8">
    <name type="scientific">Psychrobacillus soli</name>
    <dbReference type="NCBI Taxonomy" id="1543965"/>
    <lineage>
        <taxon>Bacteria</taxon>
        <taxon>Bacillati</taxon>
        <taxon>Bacillota</taxon>
        <taxon>Bacilli</taxon>
        <taxon>Bacillales</taxon>
        <taxon>Bacillaceae</taxon>
        <taxon>Psychrobacillus</taxon>
    </lineage>
</organism>
<dbReference type="GO" id="GO:0005524">
    <property type="term" value="F:ATP binding"/>
    <property type="evidence" value="ECO:0007669"/>
    <property type="project" value="UniProtKB-KW"/>
</dbReference>
<dbReference type="Pfam" id="PF00005">
    <property type="entry name" value="ABC_tran"/>
    <property type="match status" value="1"/>
</dbReference>
<comment type="similarity">
    <text evidence="1">Belongs to the ABC transporter superfamily.</text>
</comment>
<evidence type="ECO:0000313" key="7">
    <source>
        <dbReference type="EMBL" id="TQR18161.1"/>
    </source>
</evidence>
<dbReference type="CDD" id="cd03220">
    <property type="entry name" value="ABC_KpsT_Wzt"/>
    <property type="match status" value="1"/>
</dbReference>
<dbReference type="PROSITE" id="PS00211">
    <property type="entry name" value="ABC_TRANSPORTER_1"/>
    <property type="match status" value="1"/>
</dbReference>
<comment type="caution">
    <text evidence="7">The sequence shown here is derived from an EMBL/GenBank/DDBJ whole genome shotgun (WGS) entry which is preliminary data.</text>
</comment>
<dbReference type="InterPro" id="IPR027417">
    <property type="entry name" value="P-loop_NTPase"/>
</dbReference>
<keyword evidence="8" id="KW-1185">Reference proteome</keyword>
<evidence type="ECO:0000256" key="2">
    <source>
        <dbReference type="ARBA" id="ARBA00022448"/>
    </source>
</evidence>
<dbReference type="InterPro" id="IPR015860">
    <property type="entry name" value="ABC_transpr_TagH-like"/>
</dbReference>
<dbReference type="GO" id="GO:0016020">
    <property type="term" value="C:membrane"/>
    <property type="evidence" value="ECO:0007669"/>
    <property type="project" value="InterPro"/>
</dbReference>
<accession>A0A544TL23</accession>
<dbReference type="SMART" id="SM00382">
    <property type="entry name" value="AAA"/>
    <property type="match status" value="1"/>
</dbReference>
<dbReference type="InterPro" id="IPR017871">
    <property type="entry name" value="ABC_transporter-like_CS"/>
</dbReference>
<dbReference type="Gene3D" id="3.40.50.300">
    <property type="entry name" value="P-loop containing nucleotide triphosphate hydrolases"/>
    <property type="match status" value="1"/>
</dbReference>
<keyword evidence="5" id="KW-1278">Translocase</keyword>
<dbReference type="EMBL" id="VDGG01000004">
    <property type="protein sequence ID" value="TQR18161.1"/>
    <property type="molecule type" value="Genomic_DNA"/>
</dbReference>
<dbReference type="OrthoDB" id="9778870at2"/>
<dbReference type="PANTHER" id="PTHR46743">
    <property type="entry name" value="TEICHOIC ACIDS EXPORT ATP-BINDING PROTEIN TAGH"/>
    <property type="match status" value="1"/>
</dbReference>
<proteinExistence type="inferred from homology"/>
<dbReference type="InterPro" id="IPR003439">
    <property type="entry name" value="ABC_transporter-like_ATP-bd"/>
</dbReference>
<dbReference type="PANTHER" id="PTHR46743:SF2">
    <property type="entry name" value="TEICHOIC ACIDS EXPORT ATP-BINDING PROTEIN TAGH"/>
    <property type="match status" value="1"/>
</dbReference>
<evidence type="ECO:0000259" key="6">
    <source>
        <dbReference type="PROSITE" id="PS50893"/>
    </source>
</evidence>
<evidence type="ECO:0000313" key="8">
    <source>
        <dbReference type="Proteomes" id="UP000318937"/>
    </source>
</evidence>
<keyword evidence="4 7" id="KW-0067">ATP-binding</keyword>
<evidence type="ECO:0000256" key="5">
    <source>
        <dbReference type="ARBA" id="ARBA00022967"/>
    </source>
</evidence>
<reference evidence="7 8" key="1">
    <citation type="submission" date="2019-05" db="EMBL/GenBank/DDBJ databases">
        <title>Psychrobacillus vulpis sp. nov., a new species isolated from feces of a red fox that inhabits in The Tablas de Daimiel Natural Park, Albacete, Spain.</title>
        <authorList>
            <person name="Rodriguez M."/>
            <person name="Reina J.C."/>
            <person name="Bejar V."/>
            <person name="Llamas I."/>
        </authorList>
    </citation>
    <scope>NUCLEOTIDE SEQUENCE [LARGE SCALE GENOMIC DNA]</scope>
    <source>
        <strain evidence="7 8">NHI-2</strain>
    </source>
</reference>
<dbReference type="Gene3D" id="2.70.50.60">
    <property type="entry name" value="abc- transporter (atp binding component) like domain"/>
    <property type="match status" value="1"/>
</dbReference>
<evidence type="ECO:0000256" key="1">
    <source>
        <dbReference type="ARBA" id="ARBA00005417"/>
    </source>
</evidence>